<dbReference type="Proteomes" id="UP001500635">
    <property type="component" value="Unassembled WGS sequence"/>
</dbReference>
<gene>
    <name evidence="2" type="ORF">GCM10023147_48290</name>
</gene>
<sequence length="76" mass="7728">MLEAAAEGVPAVLEDSVAVDPVVADPLDPDDPHAVSVANTAAPPTATIAPRRTRPGPIARHARPDTASVLFASNPI</sequence>
<protein>
    <submittedName>
        <fullName evidence="2">Uncharacterized protein</fullName>
    </submittedName>
</protein>
<proteinExistence type="predicted"/>
<organism evidence="2 3">
    <name type="scientific">Tsukamurella soli</name>
    <dbReference type="NCBI Taxonomy" id="644556"/>
    <lineage>
        <taxon>Bacteria</taxon>
        <taxon>Bacillati</taxon>
        <taxon>Actinomycetota</taxon>
        <taxon>Actinomycetes</taxon>
        <taxon>Mycobacteriales</taxon>
        <taxon>Tsukamurellaceae</taxon>
        <taxon>Tsukamurella</taxon>
    </lineage>
</organism>
<reference evidence="3" key="1">
    <citation type="journal article" date="2019" name="Int. J. Syst. Evol. Microbiol.">
        <title>The Global Catalogue of Microorganisms (GCM) 10K type strain sequencing project: providing services to taxonomists for standard genome sequencing and annotation.</title>
        <authorList>
            <consortium name="The Broad Institute Genomics Platform"/>
            <consortium name="The Broad Institute Genome Sequencing Center for Infectious Disease"/>
            <person name="Wu L."/>
            <person name="Ma J."/>
        </authorList>
    </citation>
    <scope>NUCLEOTIDE SEQUENCE [LARGE SCALE GENOMIC DNA]</scope>
    <source>
        <strain evidence="3">JCM 17688</strain>
    </source>
</reference>
<feature type="region of interest" description="Disordered" evidence="1">
    <location>
        <begin position="27"/>
        <end position="76"/>
    </location>
</feature>
<evidence type="ECO:0000313" key="3">
    <source>
        <dbReference type="Proteomes" id="UP001500635"/>
    </source>
</evidence>
<comment type="caution">
    <text evidence="2">The sequence shown here is derived from an EMBL/GenBank/DDBJ whole genome shotgun (WGS) entry which is preliminary data.</text>
</comment>
<evidence type="ECO:0000313" key="2">
    <source>
        <dbReference type="EMBL" id="GAA4405252.1"/>
    </source>
</evidence>
<feature type="compositionally biased region" description="Low complexity" evidence="1">
    <location>
        <begin position="40"/>
        <end position="59"/>
    </location>
</feature>
<dbReference type="EMBL" id="BAABFR010000135">
    <property type="protein sequence ID" value="GAA4405252.1"/>
    <property type="molecule type" value="Genomic_DNA"/>
</dbReference>
<name>A0ABP8KF18_9ACTN</name>
<evidence type="ECO:0000256" key="1">
    <source>
        <dbReference type="SAM" id="MobiDB-lite"/>
    </source>
</evidence>
<keyword evidence="3" id="KW-1185">Reference proteome</keyword>
<accession>A0ABP8KF18</accession>